<dbReference type="AlphaFoldDB" id="A0ABD3QN71"/>
<dbReference type="Proteomes" id="UP001530400">
    <property type="component" value="Unassembled WGS sequence"/>
</dbReference>
<gene>
    <name evidence="1" type="ORF">ACHAWO_002161</name>
</gene>
<evidence type="ECO:0000313" key="2">
    <source>
        <dbReference type="Proteomes" id="UP001530400"/>
    </source>
</evidence>
<keyword evidence="2" id="KW-1185">Reference proteome</keyword>
<reference evidence="1 2" key="1">
    <citation type="submission" date="2024-10" db="EMBL/GenBank/DDBJ databases">
        <title>Updated reference genomes for cyclostephanoid diatoms.</title>
        <authorList>
            <person name="Roberts W.R."/>
            <person name="Alverson A.J."/>
        </authorList>
    </citation>
    <scope>NUCLEOTIDE SEQUENCE [LARGE SCALE GENOMIC DNA]</scope>
    <source>
        <strain evidence="1 2">AJA010-31</strain>
    </source>
</reference>
<accession>A0ABD3QN71</accession>
<name>A0ABD3QN71_9STRA</name>
<proteinExistence type="predicted"/>
<protein>
    <submittedName>
        <fullName evidence="1">Uncharacterized protein</fullName>
    </submittedName>
</protein>
<evidence type="ECO:0000313" key="1">
    <source>
        <dbReference type="EMBL" id="KAL3801449.1"/>
    </source>
</evidence>
<comment type="caution">
    <text evidence="1">The sequence shown here is derived from an EMBL/GenBank/DDBJ whole genome shotgun (WGS) entry which is preliminary data.</text>
</comment>
<sequence>MAILDSSVDVGSALSSTRVAVESLETLEELTFLQHCSDSTRKFRLNHSRLNWEEHTQNLLHEESFVNEYTMSYDAHKELCAILRNDLQQKECNSRSFEPIAVEHIVAVGRSKNG</sequence>
<organism evidence="1 2">
    <name type="scientific">Cyclotella atomus</name>
    <dbReference type="NCBI Taxonomy" id="382360"/>
    <lineage>
        <taxon>Eukaryota</taxon>
        <taxon>Sar</taxon>
        <taxon>Stramenopiles</taxon>
        <taxon>Ochrophyta</taxon>
        <taxon>Bacillariophyta</taxon>
        <taxon>Coscinodiscophyceae</taxon>
        <taxon>Thalassiosirophycidae</taxon>
        <taxon>Stephanodiscales</taxon>
        <taxon>Stephanodiscaceae</taxon>
        <taxon>Cyclotella</taxon>
    </lineage>
</organism>
<dbReference type="EMBL" id="JALLPJ020000132">
    <property type="protein sequence ID" value="KAL3801449.1"/>
    <property type="molecule type" value="Genomic_DNA"/>
</dbReference>